<dbReference type="PANTHER" id="PTHR38811:SF1">
    <property type="entry name" value="UPF0284 PROTEIN SLL1500"/>
    <property type="match status" value="1"/>
</dbReference>
<dbReference type="CDD" id="cd02439">
    <property type="entry name" value="DMB-PRT_CobT"/>
    <property type="match status" value="1"/>
</dbReference>
<evidence type="ECO:0000313" key="2">
    <source>
        <dbReference type="EMBL" id="RAP03871.1"/>
    </source>
</evidence>
<dbReference type="Gene3D" id="3.40.50.10210">
    <property type="match status" value="1"/>
</dbReference>
<sequence length="359" mass="37776">MTENIKIYGSEKQLERLRNNDDIIFACVLSNTAVSKIPGISGAGGSPELTPYTPALDAELIMKNMALSLPEIAMTVEDGDPTPTPGVLTKATLDLLNIPFIAINAGLEVTPKVPYIELNGQPGGDLREGSGVPNPKEIFDNALITAKTLSKLTSHIMIAESTPAGTTTAQGVLTALGYDVRDKISGCMQINPHELKNSVVDAALAKNNLKPGDLKDDAFKAVEVAGDPTIIAIAGLAIGSDVPVTLAGGTQMLAVCGAIKAIEPDFDFSKIAIATTVYVVNDETSNMLDIANQIDENLTVYAADPEFEKSENEGLARYTKGSIKEGVGAGGAILYALLNGKTADEYRAKVEEIAKAQME</sequence>
<accession>A0A328Q112</accession>
<dbReference type="PANTHER" id="PTHR38811">
    <property type="match status" value="1"/>
</dbReference>
<dbReference type="NCBIfam" id="NF003372">
    <property type="entry name" value="PRK04447.1-5"/>
    <property type="match status" value="1"/>
</dbReference>
<dbReference type="EMBL" id="NGJK01000001">
    <property type="protein sequence ID" value="RAP03871.1"/>
    <property type="molecule type" value="Genomic_DNA"/>
</dbReference>
<gene>
    <name evidence="2" type="ORF">CA615_00060</name>
</gene>
<dbReference type="HAMAP" id="MF_01086">
    <property type="entry name" value="UPF0284"/>
    <property type="match status" value="1"/>
</dbReference>
<protein>
    <recommendedName>
        <fullName evidence="1">UPF0284 protein CA615_00060</fullName>
    </recommendedName>
</protein>
<dbReference type="InterPro" id="IPR003200">
    <property type="entry name" value="Nict_dMeBzImd_PRibTrfase"/>
</dbReference>
<evidence type="ECO:0000256" key="1">
    <source>
        <dbReference type="HAMAP-Rule" id="MF_01086"/>
    </source>
</evidence>
<dbReference type="InterPro" id="IPR036087">
    <property type="entry name" value="Nict_dMeBzImd_PRibTrfase_sf"/>
</dbReference>
<dbReference type="AlphaFoldDB" id="A0A328Q112"/>
<dbReference type="SUPFAM" id="SSF52733">
    <property type="entry name" value="Nicotinate mononucleotide:5,6-dimethylbenzimidazole phosphoribosyltransferase (CobT)"/>
    <property type="match status" value="1"/>
</dbReference>
<proteinExistence type="inferred from homology"/>
<name>A0A328Q112_9EURY</name>
<reference evidence="2 3" key="1">
    <citation type="submission" date="2017-05" db="EMBL/GenBank/DDBJ databases">
        <title>Host range expansion of the Methanosphaera genus to humans and monogastric animals involves recent and extensive reduction in genome content.</title>
        <authorList>
            <person name="Hoedt E.C."/>
            <person name="Volmer J.G."/>
            <person name="Parks D.H."/>
            <person name="Rosewarne C.P."/>
            <person name="Denman S.E."/>
            <person name="Mcsweeney C.S."/>
            <person name="O Cuiv P."/>
            <person name="Hugenholtz P."/>
            <person name="Tyson G.W."/>
            <person name="Morrison M."/>
        </authorList>
    </citation>
    <scope>NUCLEOTIDE SEQUENCE [LARGE SCALE GENOMIC DNA]</scope>
    <source>
        <strain evidence="2 3">PA5</strain>
    </source>
</reference>
<comment type="similarity">
    <text evidence="1">Belongs to the UPF0284 family.</text>
</comment>
<dbReference type="NCBIfam" id="TIGR00303">
    <property type="entry name" value="nicotinate mononucleotide-dependent phosphoribosyltransferase CobT"/>
    <property type="match status" value="1"/>
</dbReference>
<dbReference type="GO" id="GO:0008939">
    <property type="term" value="F:nicotinate-nucleotide-dimethylbenzimidazole phosphoribosyltransferase activity"/>
    <property type="evidence" value="ECO:0007669"/>
    <property type="project" value="InterPro"/>
</dbReference>
<organism evidence="2 3">
    <name type="scientific">Methanosphaera stadtmanae</name>
    <dbReference type="NCBI Taxonomy" id="2317"/>
    <lineage>
        <taxon>Archaea</taxon>
        <taxon>Methanobacteriati</taxon>
        <taxon>Methanobacteriota</taxon>
        <taxon>Methanomada group</taxon>
        <taxon>Methanobacteria</taxon>
        <taxon>Methanobacteriales</taxon>
        <taxon>Methanobacteriaceae</taxon>
        <taxon>Methanosphaera</taxon>
    </lineage>
</organism>
<evidence type="ECO:0000313" key="3">
    <source>
        <dbReference type="Proteomes" id="UP000248557"/>
    </source>
</evidence>
<comment type="caution">
    <text evidence="2">The sequence shown here is derived from an EMBL/GenBank/DDBJ whole genome shotgun (WGS) entry which is preliminary data.</text>
</comment>
<dbReference type="Proteomes" id="UP000248557">
    <property type="component" value="Unassembled WGS sequence"/>
</dbReference>
<dbReference type="RefSeq" id="WP_112149221.1">
    <property type="nucleotide sequence ID" value="NZ_CATZXA010000198.1"/>
</dbReference>
<dbReference type="InterPro" id="IPR002805">
    <property type="entry name" value="Nict_dMeBzImd_PRibTrfase_arc"/>
</dbReference>